<dbReference type="SUPFAM" id="SSF53795">
    <property type="entry name" value="PEP carboxykinase-like"/>
    <property type="match status" value="1"/>
</dbReference>
<evidence type="ECO:0000313" key="3">
    <source>
        <dbReference type="Proteomes" id="UP000225972"/>
    </source>
</evidence>
<dbReference type="Proteomes" id="UP000225972">
    <property type="component" value="Unassembled WGS sequence"/>
</dbReference>
<dbReference type="AlphaFoldDB" id="A0A238JHJ7"/>
<dbReference type="EMBL" id="FXXP01000003">
    <property type="protein sequence ID" value="SMX29684.1"/>
    <property type="molecule type" value="Genomic_DNA"/>
</dbReference>
<dbReference type="InterPro" id="IPR011104">
    <property type="entry name" value="Hpr_kin/Pase_C"/>
</dbReference>
<gene>
    <name evidence="2" type="primary">hprK</name>
    <name evidence="2" type="ORF">TRP8649_03822</name>
</gene>
<protein>
    <submittedName>
        <fullName evidence="2">HPr kinase/phosphorylase</fullName>
        <ecNumber evidence="2">2.7.11.-</ecNumber>
    </submittedName>
</protein>
<dbReference type="RefSeq" id="WP_099248189.1">
    <property type="nucleotide sequence ID" value="NZ_FXXP01000003.1"/>
</dbReference>
<evidence type="ECO:0000313" key="2">
    <source>
        <dbReference type="EMBL" id="SMX29684.1"/>
    </source>
</evidence>
<dbReference type="Pfam" id="PF07475">
    <property type="entry name" value="Hpr_kinase_C"/>
    <property type="match status" value="1"/>
</dbReference>
<proteinExistence type="predicted"/>
<keyword evidence="3" id="KW-1185">Reference proteome</keyword>
<dbReference type="GO" id="GO:0000155">
    <property type="term" value="F:phosphorelay sensor kinase activity"/>
    <property type="evidence" value="ECO:0007669"/>
    <property type="project" value="InterPro"/>
</dbReference>
<dbReference type="Gene3D" id="3.40.50.300">
    <property type="entry name" value="P-loop containing nucleotide triphosphate hydrolases"/>
    <property type="match status" value="1"/>
</dbReference>
<dbReference type="GO" id="GO:0006109">
    <property type="term" value="P:regulation of carbohydrate metabolic process"/>
    <property type="evidence" value="ECO:0007669"/>
    <property type="project" value="InterPro"/>
</dbReference>
<accession>A0A238JHJ7</accession>
<dbReference type="OrthoDB" id="8326226at2"/>
<evidence type="ECO:0000259" key="1">
    <source>
        <dbReference type="Pfam" id="PF07475"/>
    </source>
</evidence>
<keyword evidence="2" id="KW-0808">Transferase</keyword>
<dbReference type="InterPro" id="IPR027417">
    <property type="entry name" value="P-loop_NTPase"/>
</dbReference>
<dbReference type="EC" id="2.7.11.-" evidence="2"/>
<keyword evidence="2" id="KW-0418">Kinase</keyword>
<sequence>MPDQDPLNLHANAVAVQGRGLLIKGGSGSGKSGLTLSLMALGASLVADDRTIVSRSETGLNMAPHPELAGLIEARGIGLLHAEFASTAQMVAVLDLDHEECDRLPPDRDISLLGVTVPLLFNFSSPYFPAGLIQFLKGGRRDT</sequence>
<feature type="domain" description="HPr kinase/phosphorylase C-terminal" evidence="1">
    <location>
        <begin position="8"/>
        <end position="82"/>
    </location>
</feature>
<name>A0A238JHJ7_9RHOB</name>
<reference evidence="3" key="1">
    <citation type="submission" date="2017-05" db="EMBL/GenBank/DDBJ databases">
        <authorList>
            <person name="Rodrigo-Torres L."/>
            <person name="Arahal R. D."/>
            <person name="Lucena T."/>
        </authorList>
    </citation>
    <scope>NUCLEOTIDE SEQUENCE [LARGE SCALE GENOMIC DNA]</scope>
    <source>
        <strain evidence="3">CECT 8649</strain>
    </source>
</reference>
<dbReference type="GO" id="GO:0005524">
    <property type="term" value="F:ATP binding"/>
    <property type="evidence" value="ECO:0007669"/>
    <property type="project" value="InterPro"/>
</dbReference>
<organism evidence="2 3">
    <name type="scientific">Pelagimonas phthalicica</name>
    <dbReference type="NCBI Taxonomy" id="1037362"/>
    <lineage>
        <taxon>Bacteria</taxon>
        <taxon>Pseudomonadati</taxon>
        <taxon>Pseudomonadota</taxon>
        <taxon>Alphaproteobacteria</taxon>
        <taxon>Rhodobacterales</taxon>
        <taxon>Roseobacteraceae</taxon>
        <taxon>Pelagimonas</taxon>
    </lineage>
</organism>